<evidence type="ECO:0000313" key="1">
    <source>
        <dbReference type="EMBL" id="CAH1277439.1"/>
    </source>
</evidence>
<dbReference type="OrthoDB" id="8948380at2759"/>
<protein>
    <submittedName>
        <fullName evidence="1">Hypp9630 protein</fullName>
    </submittedName>
</protein>
<dbReference type="Proteomes" id="UP000838412">
    <property type="component" value="Unassembled WGS sequence"/>
</dbReference>
<evidence type="ECO:0000313" key="2">
    <source>
        <dbReference type="Proteomes" id="UP000838412"/>
    </source>
</evidence>
<sequence length="158" mass="17382">MGEVSLFQWPKVNVSRVGEYIITTEEGENIPVEGGVNITVEGGENITAEGGENIIATCIRVMGIPSPSERTFVETKSTIEGMWEELAAEILVAGKEEKSHAEAMGQYDEGIPAIFNHTAAGRMTSCLESFLCMALPRKDILKGYLLFEVLSAHQYEYY</sequence>
<name>A0A8S4MNT1_BRALA</name>
<comment type="caution">
    <text evidence="1">The sequence shown here is derived from an EMBL/GenBank/DDBJ whole genome shotgun (WGS) entry which is preliminary data.</text>
</comment>
<proteinExistence type="predicted"/>
<reference evidence="1" key="1">
    <citation type="submission" date="2022-01" db="EMBL/GenBank/DDBJ databases">
        <authorList>
            <person name="Braso-Vives M."/>
        </authorList>
    </citation>
    <scope>NUCLEOTIDE SEQUENCE</scope>
</reference>
<dbReference type="EMBL" id="CAKMNS010000314">
    <property type="protein sequence ID" value="CAH1277439.1"/>
    <property type="molecule type" value="Genomic_DNA"/>
</dbReference>
<keyword evidence="2" id="KW-1185">Reference proteome</keyword>
<accession>A0A8S4MNT1</accession>
<dbReference type="AlphaFoldDB" id="A0A8S4MNT1"/>
<organism evidence="1 2">
    <name type="scientific">Branchiostoma lanceolatum</name>
    <name type="common">Common lancelet</name>
    <name type="synonym">Amphioxus lanceolatum</name>
    <dbReference type="NCBI Taxonomy" id="7740"/>
    <lineage>
        <taxon>Eukaryota</taxon>
        <taxon>Metazoa</taxon>
        <taxon>Chordata</taxon>
        <taxon>Cephalochordata</taxon>
        <taxon>Leptocardii</taxon>
        <taxon>Amphioxiformes</taxon>
        <taxon>Branchiostomatidae</taxon>
        <taxon>Branchiostoma</taxon>
    </lineage>
</organism>
<gene>
    <name evidence="1" type="primary">Hypp9630</name>
    <name evidence="1" type="ORF">BLAG_LOCUS26225</name>
</gene>